<dbReference type="InterPro" id="IPR007367">
    <property type="entry name" value="DUF433"/>
</dbReference>
<dbReference type="PANTHER" id="PTHR34849:SF1">
    <property type="entry name" value="SLR0770 PROTEIN"/>
    <property type="match status" value="1"/>
</dbReference>
<dbReference type="Pfam" id="PF04255">
    <property type="entry name" value="DUF433"/>
    <property type="match status" value="1"/>
</dbReference>
<dbReference type="EMBL" id="ATBP01000478">
    <property type="protein sequence ID" value="ETR70149.1"/>
    <property type="molecule type" value="Genomic_DNA"/>
</dbReference>
<dbReference type="PANTHER" id="PTHR34849">
    <property type="entry name" value="SSL5025 PROTEIN"/>
    <property type="match status" value="1"/>
</dbReference>
<name>A0A1V1P5I0_9BACT</name>
<reference evidence="3" key="1">
    <citation type="submission" date="2012-11" db="EMBL/GenBank/DDBJ databases">
        <authorList>
            <person name="Lucero-Rivera Y.E."/>
            <person name="Tovar-Ramirez D."/>
        </authorList>
    </citation>
    <scope>NUCLEOTIDE SEQUENCE [LARGE SCALE GENOMIC DNA]</scope>
    <source>
        <strain evidence="3">Araruama</strain>
    </source>
</reference>
<organism evidence="2 3">
    <name type="scientific">Candidatus Magnetoglobus multicellularis str. Araruama</name>
    <dbReference type="NCBI Taxonomy" id="890399"/>
    <lineage>
        <taxon>Bacteria</taxon>
        <taxon>Pseudomonadati</taxon>
        <taxon>Thermodesulfobacteriota</taxon>
        <taxon>Desulfobacteria</taxon>
        <taxon>Desulfobacterales</taxon>
        <taxon>Desulfobacteraceae</taxon>
        <taxon>Candidatus Magnetoglobus</taxon>
    </lineage>
</organism>
<keyword evidence="1" id="KW-0175">Coiled coil</keyword>
<dbReference type="SUPFAM" id="SSF46689">
    <property type="entry name" value="Homeodomain-like"/>
    <property type="match status" value="1"/>
</dbReference>
<protein>
    <recommendedName>
        <fullName evidence="4">DUF433 domain-containing protein</fullName>
    </recommendedName>
</protein>
<dbReference type="Gene3D" id="1.10.10.10">
    <property type="entry name" value="Winged helix-like DNA-binding domain superfamily/Winged helix DNA-binding domain"/>
    <property type="match status" value="1"/>
</dbReference>
<dbReference type="AlphaFoldDB" id="A0A1V1P5I0"/>
<proteinExistence type="predicted"/>
<accession>A0A1V1P5I0</accession>
<dbReference type="Proteomes" id="UP000189670">
    <property type="component" value="Unassembled WGS sequence"/>
</dbReference>
<dbReference type="InterPro" id="IPR036388">
    <property type="entry name" value="WH-like_DNA-bd_sf"/>
</dbReference>
<evidence type="ECO:0000313" key="2">
    <source>
        <dbReference type="EMBL" id="ETR70149.1"/>
    </source>
</evidence>
<dbReference type="InterPro" id="IPR009057">
    <property type="entry name" value="Homeodomain-like_sf"/>
</dbReference>
<evidence type="ECO:0000256" key="1">
    <source>
        <dbReference type="SAM" id="Coils"/>
    </source>
</evidence>
<feature type="coiled-coil region" evidence="1">
    <location>
        <begin position="61"/>
        <end position="88"/>
    </location>
</feature>
<evidence type="ECO:0008006" key="4">
    <source>
        <dbReference type="Google" id="ProtNLM"/>
    </source>
</evidence>
<comment type="caution">
    <text evidence="2">The sequence shown here is derived from an EMBL/GenBank/DDBJ whole genome shotgun (WGS) entry which is preliminary data.</text>
</comment>
<sequence length="93" mass="10774">MYNQIGNLLTKTSNVCGGRLRIDGTRITVISIVLWYRQGYNPEEISELYPHLTLAQVYTALAYYHANKEEIEKEIVSEEKEADLFEQQYTGKN</sequence>
<evidence type="ECO:0000313" key="3">
    <source>
        <dbReference type="Proteomes" id="UP000189670"/>
    </source>
</evidence>
<gene>
    <name evidence="2" type="ORF">OMM_09030</name>
</gene>